<dbReference type="Proteomes" id="UP000030748">
    <property type="component" value="Unassembled WGS sequence"/>
</dbReference>
<keyword evidence="1" id="KW-0472">Membrane</keyword>
<keyword evidence="1" id="KW-1133">Transmembrane helix</keyword>
<dbReference type="STRING" id="4155.A0A022RJC3"/>
<proteinExistence type="predicted"/>
<name>A0A022RJC3_ERYGU</name>
<feature type="transmembrane region" description="Helical" evidence="1">
    <location>
        <begin position="56"/>
        <end position="79"/>
    </location>
</feature>
<reference evidence="2 3" key="1">
    <citation type="journal article" date="2013" name="Proc. Natl. Acad. Sci. U.S.A.">
        <title>Fine-scale variation in meiotic recombination in Mimulus inferred from population shotgun sequencing.</title>
        <authorList>
            <person name="Hellsten U."/>
            <person name="Wright K.M."/>
            <person name="Jenkins J."/>
            <person name="Shu S."/>
            <person name="Yuan Y."/>
            <person name="Wessler S.R."/>
            <person name="Schmutz J."/>
            <person name="Willis J.H."/>
            <person name="Rokhsar D.S."/>
        </authorList>
    </citation>
    <scope>NUCLEOTIDE SEQUENCE [LARGE SCALE GENOMIC DNA]</scope>
    <source>
        <strain evidence="3">cv. DUN x IM62</strain>
    </source>
</reference>
<protein>
    <submittedName>
        <fullName evidence="2">Uncharacterized protein</fullName>
    </submittedName>
</protein>
<gene>
    <name evidence="2" type="ORF">MIMGU_mgv1a023967mg</name>
</gene>
<keyword evidence="3" id="KW-1185">Reference proteome</keyword>
<evidence type="ECO:0000313" key="2">
    <source>
        <dbReference type="EMBL" id="EYU40094.1"/>
    </source>
</evidence>
<evidence type="ECO:0000256" key="1">
    <source>
        <dbReference type="SAM" id="Phobius"/>
    </source>
</evidence>
<keyword evidence="1" id="KW-0812">Transmembrane</keyword>
<sequence length="144" mass="16772">WVDNRKKISREIYEDRIRSQEASRCFTTNHKFHVGRSMNTGNYDQRFLYPGFRLNLAFFSSCFFCNAAALLSIFFIAAVELLFSPRRKYTCAPIYGANFFWPDHRRTREADITAACGSSIDEPEQSGERRLVHRILPKCMILSS</sequence>
<feature type="non-terminal residue" evidence="2">
    <location>
        <position position="1"/>
    </location>
</feature>
<accession>A0A022RJC3</accession>
<dbReference type="AlphaFoldDB" id="A0A022RJC3"/>
<organism evidence="2 3">
    <name type="scientific">Erythranthe guttata</name>
    <name type="common">Yellow monkey flower</name>
    <name type="synonym">Mimulus guttatus</name>
    <dbReference type="NCBI Taxonomy" id="4155"/>
    <lineage>
        <taxon>Eukaryota</taxon>
        <taxon>Viridiplantae</taxon>
        <taxon>Streptophyta</taxon>
        <taxon>Embryophyta</taxon>
        <taxon>Tracheophyta</taxon>
        <taxon>Spermatophyta</taxon>
        <taxon>Magnoliopsida</taxon>
        <taxon>eudicotyledons</taxon>
        <taxon>Gunneridae</taxon>
        <taxon>Pentapetalae</taxon>
        <taxon>asterids</taxon>
        <taxon>lamiids</taxon>
        <taxon>Lamiales</taxon>
        <taxon>Phrymaceae</taxon>
        <taxon>Erythranthe</taxon>
    </lineage>
</organism>
<evidence type="ECO:0000313" key="3">
    <source>
        <dbReference type="Proteomes" id="UP000030748"/>
    </source>
</evidence>
<dbReference type="EMBL" id="KI630427">
    <property type="protein sequence ID" value="EYU40094.1"/>
    <property type="molecule type" value="Genomic_DNA"/>
</dbReference>